<keyword evidence="7 11" id="KW-0812">Transmembrane</keyword>
<gene>
    <name evidence="12" type="ORF">C7431_101154</name>
</gene>
<dbReference type="GO" id="GO:0008412">
    <property type="term" value="F:4-hydroxybenzoate polyprenyltransferase activity"/>
    <property type="evidence" value="ECO:0007669"/>
    <property type="project" value="UniProtKB-EC"/>
</dbReference>
<proteinExistence type="inferred from homology"/>
<dbReference type="InterPro" id="IPR039653">
    <property type="entry name" value="Prenyltransferase"/>
</dbReference>
<evidence type="ECO:0000256" key="7">
    <source>
        <dbReference type="ARBA" id="ARBA00022692"/>
    </source>
</evidence>
<reference evidence="12 13" key="1">
    <citation type="submission" date="2018-05" db="EMBL/GenBank/DDBJ databases">
        <title>Genomic Encyclopedia of Type Strains, Phase IV (KMG-V): Genome sequencing to study the core and pangenomes of soil and plant-associated prokaryotes.</title>
        <authorList>
            <person name="Whitman W."/>
        </authorList>
    </citation>
    <scope>NUCLEOTIDE SEQUENCE [LARGE SCALE GENOMIC DNA]</scope>
    <source>
        <strain evidence="12 13">PNA 200-10</strain>
    </source>
</reference>
<name>A0A2V2BLX2_9GAMM</name>
<evidence type="ECO:0000256" key="2">
    <source>
        <dbReference type="ARBA" id="ARBA00004141"/>
    </source>
</evidence>
<dbReference type="FunFam" id="1.20.120.1780:FF:000001">
    <property type="entry name" value="4-hydroxybenzoate octaprenyltransferase"/>
    <property type="match status" value="1"/>
</dbReference>
<keyword evidence="8 11" id="KW-1133">Transmembrane helix</keyword>
<evidence type="ECO:0000256" key="5">
    <source>
        <dbReference type="ARBA" id="ARBA00022679"/>
    </source>
</evidence>
<comment type="similarity">
    <text evidence="3">Belongs to the UbiA prenyltransferase family.</text>
</comment>
<dbReference type="PANTHER" id="PTHR11048">
    <property type="entry name" value="PRENYLTRANSFERASES"/>
    <property type="match status" value="1"/>
</dbReference>
<dbReference type="PANTHER" id="PTHR11048:SF28">
    <property type="entry name" value="4-HYDROXYBENZOATE POLYPRENYLTRANSFERASE, MITOCHONDRIAL"/>
    <property type="match status" value="1"/>
</dbReference>
<keyword evidence="4" id="KW-1003">Cell membrane</keyword>
<evidence type="ECO:0000256" key="9">
    <source>
        <dbReference type="ARBA" id="ARBA00023136"/>
    </source>
</evidence>
<dbReference type="Pfam" id="PF01040">
    <property type="entry name" value="UbiA"/>
    <property type="match status" value="1"/>
</dbReference>
<dbReference type="GO" id="GO:0006744">
    <property type="term" value="P:ubiquinone biosynthetic process"/>
    <property type="evidence" value="ECO:0007669"/>
    <property type="project" value="UniProtKB-KW"/>
</dbReference>
<evidence type="ECO:0000256" key="11">
    <source>
        <dbReference type="SAM" id="Phobius"/>
    </source>
</evidence>
<organism evidence="12 13">
    <name type="scientific">Pantoea allii</name>
    <dbReference type="NCBI Taxonomy" id="574096"/>
    <lineage>
        <taxon>Bacteria</taxon>
        <taxon>Pseudomonadati</taxon>
        <taxon>Pseudomonadota</taxon>
        <taxon>Gammaproteobacteria</taxon>
        <taxon>Enterobacterales</taxon>
        <taxon>Erwiniaceae</taxon>
        <taxon>Pantoea</taxon>
    </lineage>
</organism>
<comment type="subcellular location">
    <subcellularLocation>
        <location evidence="2">Membrane</location>
        <topology evidence="2">Multi-pass membrane protein</topology>
    </subcellularLocation>
</comment>
<dbReference type="Gene3D" id="1.20.120.1780">
    <property type="entry name" value="UbiA prenyltransferase"/>
    <property type="match status" value="1"/>
</dbReference>
<dbReference type="STRING" id="574096.HA38_01075"/>
<evidence type="ECO:0000256" key="8">
    <source>
        <dbReference type="ARBA" id="ARBA00022989"/>
    </source>
</evidence>
<dbReference type="Proteomes" id="UP000245981">
    <property type="component" value="Unassembled WGS sequence"/>
</dbReference>
<evidence type="ECO:0000256" key="3">
    <source>
        <dbReference type="ARBA" id="ARBA00005985"/>
    </source>
</evidence>
<evidence type="ECO:0000313" key="12">
    <source>
        <dbReference type="EMBL" id="PWL00349.1"/>
    </source>
</evidence>
<keyword evidence="4" id="KW-0997">Cell inner membrane</keyword>
<accession>A0A2V2BLX2</accession>
<keyword evidence="5 12" id="KW-0808">Transferase</keyword>
<evidence type="ECO:0000256" key="10">
    <source>
        <dbReference type="ARBA" id="ARBA00034524"/>
    </source>
</evidence>
<dbReference type="GO" id="GO:0005886">
    <property type="term" value="C:plasma membrane"/>
    <property type="evidence" value="ECO:0007669"/>
    <property type="project" value="TreeGrafter"/>
</dbReference>
<evidence type="ECO:0000256" key="6">
    <source>
        <dbReference type="ARBA" id="ARBA00022688"/>
    </source>
</evidence>
<dbReference type="EMBL" id="QGHF01000001">
    <property type="protein sequence ID" value="PWL00349.1"/>
    <property type="molecule type" value="Genomic_DNA"/>
</dbReference>
<evidence type="ECO:0000313" key="13">
    <source>
        <dbReference type="Proteomes" id="UP000245981"/>
    </source>
</evidence>
<dbReference type="EC" id="2.5.1.39" evidence="10"/>
<comment type="caution">
    <text evidence="12">The sequence shown here is derived from an EMBL/GenBank/DDBJ whole genome shotgun (WGS) entry which is preliminary data.</text>
</comment>
<sequence length="117" mass="13184">MWLGAVCWQVGYDSIYAYADIADDAKLKLKSTALLFSDKGRQWIGSFYAATIALWSFGGMHLHMSTAYFIVIFLITLHFSWQIKTFSIHQPNQSLNLFRANVLVGVLLLLAAIFGSF</sequence>
<protein>
    <recommendedName>
        <fullName evidence="10">4-hydroxybenzoate polyprenyltransferase</fullName>
        <ecNumber evidence="10">2.5.1.39</ecNumber>
    </recommendedName>
</protein>
<keyword evidence="9 11" id="KW-0472">Membrane</keyword>
<feature type="transmembrane region" description="Helical" evidence="11">
    <location>
        <begin position="95"/>
        <end position="114"/>
    </location>
</feature>
<comment type="cofactor">
    <cofactor evidence="1">
        <name>Mg(2+)</name>
        <dbReference type="ChEBI" id="CHEBI:18420"/>
    </cofactor>
</comment>
<evidence type="ECO:0000256" key="1">
    <source>
        <dbReference type="ARBA" id="ARBA00001946"/>
    </source>
</evidence>
<keyword evidence="6" id="KW-0831">Ubiquinone biosynthesis</keyword>
<feature type="transmembrane region" description="Helical" evidence="11">
    <location>
        <begin position="66"/>
        <end position="83"/>
    </location>
</feature>
<dbReference type="AlphaFoldDB" id="A0A2V2BLX2"/>
<dbReference type="InterPro" id="IPR000537">
    <property type="entry name" value="UbiA_prenyltransferase"/>
</dbReference>
<evidence type="ECO:0000256" key="4">
    <source>
        <dbReference type="ARBA" id="ARBA00022519"/>
    </source>
</evidence>